<evidence type="ECO:0000313" key="7">
    <source>
        <dbReference type="EMBL" id="CRK92871.1"/>
    </source>
</evidence>
<keyword evidence="8" id="KW-1185">Reference proteome</keyword>
<dbReference type="PROSITE" id="PS50011">
    <property type="entry name" value="PROTEIN_KINASE_DOM"/>
    <property type="match status" value="1"/>
</dbReference>
<dbReference type="GO" id="GO:0050321">
    <property type="term" value="F:tau-protein kinase activity"/>
    <property type="evidence" value="ECO:0007669"/>
    <property type="project" value="TreeGrafter"/>
</dbReference>
<sequence length="277" mass="32321">MSSNSSKILDVSFLYCYGYKFGKKVTQNSLSKVKNGDKILACKIIKNKLENKKLNECMEALKPILHPYIVTIHSIVQNGKFSFIFMQWYDGFTLLEYLQQHGMADEVTAKLWFFQSLSAIEYLHKLGFAYCNLKCDCVMLERNNVKISGLRHMRKWEEGRKVEIKARKSILPFYNPPEVNLGRACDPRKVDIFTLGTILFMMLNGMPPFNNSNISQLVDDQINQRFQFRASNIRTLSVECQVMVYTLLEPNHDFRWNVEKIIQMKWLSKYGHKQGDS</sequence>
<evidence type="ECO:0000256" key="3">
    <source>
        <dbReference type="ARBA" id="ARBA00022741"/>
    </source>
</evidence>
<evidence type="ECO:0000256" key="1">
    <source>
        <dbReference type="ARBA" id="ARBA00022527"/>
    </source>
</evidence>
<dbReference type="SMART" id="SM00220">
    <property type="entry name" value="S_TKc"/>
    <property type="match status" value="1"/>
</dbReference>
<dbReference type="PANTHER" id="PTHR24346:SF82">
    <property type="entry name" value="KP78A-RELATED"/>
    <property type="match status" value="1"/>
</dbReference>
<keyword evidence="2" id="KW-0808">Transferase</keyword>
<keyword evidence="3" id="KW-0547">Nucleotide-binding</keyword>
<dbReference type="GO" id="GO:0005524">
    <property type="term" value="F:ATP binding"/>
    <property type="evidence" value="ECO:0007669"/>
    <property type="project" value="UniProtKB-KW"/>
</dbReference>
<proteinExistence type="predicted"/>
<keyword evidence="4" id="KW-0418">Kinase</keyword>
<dbReference type="Pfam" id="PF00069">
    <property type="entry name" value="Pkinase"/>
    <property type="match status" value="1"/>
</dbReference>
<dbReference type="GO" id="GO:0000226">
    <property type="term" value="P:microtubule cytoskeleton organization"/>
    <property type="evidence" value="ECO:0007669"/>
    <property type="project" value="TreeGrafter"/>
</dbReference>
<evidence type="ECO:0000256" key="5">
    <source>
        <dbReference type="ARBA" id="ARBA00022840"/>
    </source>
</evidence>
<dbReference type="SUPFAM" id="SSF56112">
    <property type="entry name" value="Protein kinase-like (PK-like)"/>
    <property type="match status" value="1"/>
</dbReference>
<dbReference type="Gene3D" id="1.10.510.10">
    <property type="entry name" value="Transferase(Phosphotransferase) domain 1"/>
    <property type="match status" value="1"/>
</dbReference>
<keyword evidence="1" id="KW-0723">Serine/threonine-protein kinase</keyword>
<evidence type="ECO:0000313" key="8">
    <source>
        <dbReference type="Proteomes" id="UP000183832"/>
    </source>
</evidence>
<keyword evidence="5" id="KW-0067">ATP-binding</keyword>
<dbReference type="InterPro" id="IPR011009">
    <property type="entry name" value="Kinase-like_dom_sf"/>
</dbReference>
<dbReference type="GO" id="GO:0005737">
    <property type="term" value="C:cytoplasm"/>
    <property type="evidence" value="ECO:0007669"/>
    <property type="project" value="TreeGrafter"/>
</dbReference>
<reference evidence="7 8" key="1">
    <citation type="submission" date="2015-04" db="EMBL/GenBank/DDBJ databases">
        <authorList>
            <person name="Syromyatnikov M.Y."/>
            <person name="Popov V.N."/>
        </authorList>
    </citation>
    <scope>NUCLEOTIDE SEQUENCE [LARGE SCALE GENOMIC DNA]</scope>
</reference>
<feature type="domain" description="Protein kinase" evidence="6">
    <location>
        <begin position="19"/>
        <end position="267"/>
    </location>
</feature>
<gene>
    <name evidence="7" type="primary">threonine-protein kinase 2</name>
    <name evidence="7" type="ORF">CLUMA_CG006456</name>
</gene>
<protein>
    <submittedName>
        <fullName evidence="7">CLUMA_CG006456, isoform A</fullName>
    </submittedName>
</protein>
<organism evidence="7 8">
    <name type="scientific">Clunio marinus</name>
    <dbReference type="NCBI Taxonomy" id="568069"/>
    <lineage>
        <taxon>Eukaryota</taxon>
        <taxon>Metazoa</taxon>
        <taxon>Ecdysozoa</taxon>
        <taxon>Arthropoda</taxon>
        <taxon>Hexapoda</taxon>
        <taxon>Insecta</taxon>
        <taxon>Pterygota</taxon>
        <taxon>Neoptera</taxon>
        <taxon>Endopterygota</taxon>
        <taxon>Diptera</taxon>
        <taxon>Nematocera</taxon>
        <taxon>Chironomoidea</taxon>
        <taxon>Chironomidae</taxon>
        <taxon>Clunio</taxon>
    </lineage>
</organism>
<evidence type="ECO:0000259" key="6">
    <source>
        <dbReference type="PROSITE" id="PS50011"/>
    </source>
</evidence>
<dbReference type="InterPro" id="IPR000719">
    <property type="entry name" value="Prot_kinase_dom"/>
</dbReference>
<name>A0A1J1HXR8_9DIPT</name>
<dbReference type="OrthoDB" id="541276at2759"/>
<evidence type="ECO:0000256" key="2">
    <source>
        <dbReference type="ARBA" id="ARBA00022679"/>
    </source>
</evidence>
<dbReference type="STRING" id="568069.A0A1J1HXR8"/>
<evidence type="ECO:0000256" key="4">
    <source>
        <dbReference type="ARBA" id="ARBA00022777"/>
    </source>
</evidence>
<dbReference type="AlphaFoldDB" id="A0A1J1HXR8"/>
<dbReference type="GO" id="GO:0035556">
    <property type="term" value="P:intracellular signal transduction"/>
    <property type="evidence" value="ECO:0007669"/>
    <property type="project" value="TreeGrafter"/>
</dbReference>
<dbReference type="EMBL" id="CVRI01000035">
    <property type="protein sequence ID" value="CRK92871.1"/>
    <property type="molecule type" value="Genomic_DNA"/>
</dbReference>
<accession>A0A1J1HXR8</accession>
<dbReference type="PANTHER" id="PTHR24346">
    <property type="entry name" value="MAP/MICROTUBULE AFFINITY-REGULATING KINASE"/>
    <property type="match status" value="1"/>
</dbReference>
<dbReference type="Proteomes" id="UP000183832">
    <property type="component" value="Unassembled WGS sequence"/>
</dbReference>